<organism evidence="2 3">
    <name type="scientific">Funneliformis geosporum</name>
    <dbReference type="NCBI Taxonomy" id="1117311"/>
    <lineage>
        <taxon>Eukaryota</taxon>
        <taxon>Fungi</taxon>
        <taxon>Fungi incertae sedis</taxon>
        <taxon>Mucoromycota</taxon>
        <taxon>Glomeromycotina</taxon>
        <taxon>Glomeromycetes</taxon>
        <taxon>Glomerales</taxon>
        <taxon>Glomeraceae</taxon>
        <taxon>Funneliformis</taxon>
    </lineage>
</organism>
<evidence type="ECO:0000313" key="2">
    <source>
        <dbReference type="EMBL" id="CAI2174808.1"/>
    </source>
</evidence>
<protein>
    <submittedName>
        <fullName evidence="2">14686_t:CDS:1</fullName>
    </submittedName>
</protein>
<reference evidence="2" key="1">
    <citation type="submission" date="2022-08" db="EMBL/GenBank/DDBJ databases">
        <authorList>
            <person name="Kallberg Y."/>
            <person name="Tangrot J."/>
            <person name="Rosling A."/>
        </authorList>
    </citation>
    <scope>NUCLEOTIDE SEQUENCE</scope>
    <source>
        <strain evidence="2">Wild A</strain>
    </source>
</reference>
<evidence type="ECO:0000256" key="1">
    <source>
        <dbReference type="SAM" id="Coils"/>
    </source>
</evidence>
<dbReference type="EMBL" id="CAMKVN010001261">
    <property type="protein sequence ID" value="CAI2174808.1"/>
    <property type="molecule type" value="Genomic_DNA"/>
</dbReference>
<dbReference type="OrthoDB" id="191169at2759"/>
<accession>A0A9W4SPU0</accession>
<keyword evidence="1" id="KW-0175">Coiled coil</keyword>
<sequence>MLDTKNEIKKLPLSENLLHYYQKRCETAEQEYQDAIDAIDKCKTSNEKQHNLTWDLQQRLQEIVELQKDLSDTQLFITEERKRFMGVVAENDELRAVQDLQDRRKIQYLLSITGPLKQDEDSDSGVKDPRDSEIESLKLMVKSLQSQFEEQRHGYDEIIENLKLNLQACIEEETRRRQRDANTINELTKKVQLMENVFRENTKETLQLKKDKMTEERKINEELTSLLQELGDIKALYRKEKERNDSVEREVESRMLLKYDSSISELRWQNGQYERDIKSIKTEKEQHEESSKRKIEILQRRAETLTANYNNMKRRRNYDFEGFSNDITMLRKQLKGLEKLILKYAPYDDQEYRLMNIVKETGGQIGKVSDELRTLKAQNTT</sequence>
<comment type="caution">
    <text evidence="2">The sequence shown here is derived from an EMBL/GenBank/DDBJ whole genome shotgun (WGS) entry which is preliminary data.</text>
</comment>
<dbReference type="AlphaFoldDB" id="A0A9W4SPU0"/>
<evidence type="ECO:0000313" key="3">
    <source>
        <dbReference type="Proteomes" id="UP001153678"/>
    </source>
</evidence>
<keyword evidence="3" id="KW-1185">Reference proteome</keyword>
<dbReference type="Proteomes" id="UP001153678">
    <property type="component" value="Unassembled WGS sequence"/>
</dbReference>
<dbReference type="PANTHER" id="PTHR22091">
    <property type="entry name" value="COILED-COIL DOMAIN-CONTAINING PROTEIN 77"/>
    <property type="match status" value="1"/>
</dbReference>
<feature type="coiled-coil region" evidence="1">
    <location>
        <begin position="230"/>
        <end position="315"/>
    </location>
</feature>
<proteinExistence type="predicted"/>
<feature type="coiled-coil region" evidence="1">
    <location>
        <begin position="170"/>
        <end position="204"/>
    </location>
</feature>
<dbReference type="PANTHER" id="PTHR22091:SF1">
    <property type="entry name" value="COILED-COIL DOMAIN-CONTAINING PROTEIN 77"/>
    <property type="match status" value="1"/>
</dbReference>
<dbReference type="InterPro" id="IPR037696">
    <property type="entry name" value="CCDC77"/>
</dbReference>
<gene>
    <name evidence="2" type="ORF">FWILDA_LOCUS6778</name>
</gene>
<name>A0A9W4SPU0_9GLOM</name>